<dbReference type="GO" id="GO:0005524">
    <property type="term" value="F:ATP binding"/>
    <property type="evidence" value="ECO:0007669"/>
    <property type="project" value="UniProtKB-KW"/>
</dbReference>
<dbReference type="GO" id="GO:0004674">
    <property type="term" value="F:protein serine/threonine kinase activity"/>
    <property type="evidence" value="ECO:0007669"/>
    <property type="project" value="UniProtKB-KW"/>
</dbReference>
<dbReference type="Proteomes" id="UP000011087">
    <property type="component" value="Unassembled WGS sequence"/>
</dbReference>
<comment type="catalytic activity">
    <reaction evidence="8">
        <text>L-seryl-[protein] + ATP = O-phospho-L-seryl-[protein] + ADP + H(+)</text>
        <dbReference type="Rhea" id="RHEA:17989"/>
        <dbReference type="Rhea" id="RHEA-COMP:9863"/>
        <dbReference type="Rhea" id="RHEA-COMP:11604"/>
        <dbReference type="ChEBI" id="CHEBI:15378"/>
        <dbReference type="ChEBI" id="CHEBI:29999"/>
        <dbReference type="ChEBI" id="CHEBI:30616"/>
        <dbReference type="ChEBI" id="CHEBI:83421"/>
        <dbReference type="ChEBI" id="CHEBI:456216"/>
        <dbReference type="EC" id="2.7.11.1"/>
    </reaction>
</comment>
<evidence type="ECO:0000259" key="9">
    <source>
        <dbReference type="PROSITE" id="PS50011"/>
    </source>
</evidence>
<keyword evidence="12" id="KW-1185">Reference proteome</keyword>
<name>L1K1I4_GUITC</name>
<dbReference type="EnsemblProtists" id="EKX54285">
    <property type="protein sequence ID" value="EKX54285"/>
    <property type="gene ID" value="GUITHDRAFT_63672"/>
</dbReference>
<dbReference type="InterPro" id="IPR000719">
    <property type="entry name" value="Prot_kinase_dom"/>
</dbReference>
<dbReference type="SMART" id="SM00220">
    <property type="entry name" value="S_TKc"/>
    <property type="match status" value="1"/>
</dbReference>
<dbReference type="EC" id="2.7.11.1" evidence="1"/>
<dbReference type="PROSITE" id="PS00108">
    <property type="entry name" value="PROTEIN_KINASE_ST"/>
    <property type="match status" value="1"/>
</dbReference>
<reference evidence="11" key="3">
    <citation type="submission" date="2015-06" db="UniProtKB">
        <authorList>
            <consortium name="EnsemblProtists"/>
        </authorList>
    </citation>
    <scope>IDENTIFICATION</scope>
</reference>
<evidence type="ECO:0000256" key="3">
    <source>
        <dbReference type="ARBA" id="ARBA00022679"/>
    </source>
</evidence>
<dbReference type="EMBL" id="JH992967">
    <property type="protein sequence ID" value="EKX54285.1"/>
    <property type="molecule type" value="Genomic_DNA"/>
</dbReference>
<protein>
    <recommendedName>
        <fullName evidence="1">non-specific serine/threonine protein kinase</fullName>
        <ecNumber evidence="1">2.7.11.1</ecNumber>
    </recommendedName>
</protein>
<evidence type="ECO:0000256" key="2">
    <source>
        <dbReference type="ARBA" id="ARBA00022527"/>
    </source>
</evidence>
<reference evidence="12" key="2">
    <citation type="submission" date="2012-11" db="EMBL/GenBank/DDBJ databases">
        <authorList>
            <person name="Kuo A."/>
            <person name="Curtis B.A."/>
            <person name="Tanifuji G."/>
            <person name="Burki F."/>
            <person name="Gruber A."/>
            <person name="Irimia M."/>
            <person name="Maruyama S."/>
            <person name="Arias M.C."/>
            <person name="Ball S.G."/>
            <person name="Gile G.H."/>
            <person name="Hirakawa Y."/>
            <person name="Hopkins J.F."/>
            <person name="Rensing S.A."/>
            <person name="Schmutz J."/>
            <person name="Symeonidi A."/>
            <person name="Elias M."/>
            <person name="Eveleigh R.J."/>
            <person name="Herman E.K."/>
            <person name="Klute M.J."/>
            <person name="Nakayama T."/>
            <person name="Obornik M."/>
            <person name="Reyes-Prieto A."/>
            <person name="Armbrust E.V."/>
            <person name="Aves S.J."/>
            <person name="Beiko R.G."/>
            <person name="Coutinho P."/>
            <person name="Dacks J.B."/>
            <person name="Durnford D.G."/>
            <person name="Fast N.M."/>
            <person name="Green B.R."/>
            <person name="Grisdale C."/>
            <person name="Hempe F."/>
            <person name="Henrissat B."/>
            <person name="Hoppner M.P."/>
            <person name="Ishida K.-I."/>
            <person name="Kim E."/>
            <person name="Koreny L."/>
            <person name="Kroth P.G."/>
            <person name="Liu Y."/>
            <person name="Malik S.-B."/>
            <person name="Maier U.G."/>
            <person name="McRose D."/>
            <person name="Mock T."/>
            <person name="Neilson J.A."/>
            <person name="Onodera N.T."/>
            <person name="Poole A.M."/>
            <person name="Pritham E.J."/>
            <person name="Richards T.A."/>
            <person name="Rocap G."/>
            <person name="Roy S.W."/>
            <person name="Sarai C."/>
            <person name="Schaack S."/>
            <person name="Shirato S."/>
            <person name="Slamovits C.H."/>
            <person name="Spencer D.F."/>
            <person name="Suzuki S."/>
            <person name="Worden A.Z."/>
            <person name="Zauner S."/>
            <person name="Barry K."/>
            <person name="Bell C."/>
            <person name="Bharti A.K."/>
            <person name="Crow J.A."/>
            <person name="Grimwood J."/>
            <person name="Kramer R."/>
            <person name="Lindquist E."/>
            <person name="Lucas S."/>
            <person name="Salamov A."/>
            <person name="McFadden G.I."/>
            <person name="Lane C.E."/>
            <person name="Keeling P.J."/>
            <person name="Gray M.W."/>
            <person name="Grigoriev I.V."/>
            <person name="Archibald J.M."/>
        </authorList>
    </citation>
    <scope>NUCLEOTIDE SEQUENCE</scope>
    <source>
        <strain evidence="12">CCMP2712</strain>
    </source>
</reference>
<feature type="non-terminal residue" evidence="10">
    <location>
        <position position="319"/>
    </location>
</feature>
<comment type="catalytic activity">
    <reaction evidence="7">
        <text>L-threonyl-[protein] + ATP = O-phospho-L-threonyl-[protein] + ADP + H(+)</text>
        <dbReference type="Rhea" id="RHEA:46608"/>
        <dbReference type="Rhea" id="RHEA-COMP:11060"/>
        <dbReference type="Rhea" id="RHEA-COMP:11605"/>
        <dbReference type="ChEBI" id="CHEBI:15378"/>
        <dbReference type="ChEBI" id="CHEBI:30013"/>
        <dbReference type="ChEBI" id="CHEBI:30616"/>
        <dbReference type="ChEBI" id="CHEBI:61977"/>
        <dbReference type="ChEBI" id="CHEBI:456216"/>
        <dbReference type="EC" id="2.7.11.1"/>
    </reaction>
</comment>
<dbReference type="eggNOG" id="KOG0589">
    <property type="taxonomic scope" value="Eukaryota"/>
</dbReference>
<accession>L1K1I4</accession>
<dbReference type="PaxDb" id="55529-EKX54285"/>
<dbReference type="KEGG" id="gtt:GUITHDRAFT_63672"/>
<evidence type="ECO:0000313" key="11">
    <source>
        <dbReference type="EnsemblProtists" id="EKX54285"/>
    </source>
</evidence>
<feature type="domain" description="Protein kinase" evidence="9">
    <location>
        <begin position="56"/>
        <end position="319"/>
    </location>
</feature>
<sequence length="319" mass="35217">MHGAEIDSIDLILHDDLLYATCSTVTSLAHAHAHQGRDDQETASVARSDIGKESNFQVGKKLGTGGQGTTFLAVDKRTNQQVVLKKVFCTGLSETNRAIEEAVMLSRLKHPRVVAYSEVYLGSEESKGNYVGIVMEYCSGGDLYHMLCKQRTKKKPLSVRRVKMWILQMCEAIAFLHTQNVVHRDMKPMNVLVDNNGDLKIADFGLARQGVTATKLISTQCGTPGYESPEVQLGQSYGFKTDIWGLGCIVCDMTTLKFMHERPGSLATQVQVDPKAIVKVIQPVSELYGPDIHSLLASMLQSDPKQRPSASEILEMKFL</sequence>
<evidence type="ECO:0000256" key="4">
    <source>
        <dbReference type="ARBA" id="ARBA00022741"/>
    </source>
</evidence>
<keyword evidence="3" id="KW-0808">Transferase</keyword>
<dbReference type="GeneID" id="17311162"/>
<gene>
    <name evidence="10" type="ORF">GUITHDRAFT_63672</name>
</gene>
<evidence type="ECO:0000256" key="6">
    <source>
        <dbReference type="ARBA" id="ARBA00022840"/>
    </source>
</evidence>
<dbReference type="HOGENOM" id="CLU_000288_63_23_1"/>
<evidence type="ECO:0000313" key="12">
    <source>
        <dbReference type="Proteomes" id="UP000011087"/>
    </source>
</evidence>
<evidence type="ECO:0000256" key="8">
    <source>
        <dbReference type="ARBA" id="ARBA00048679"/>
    </source>
</evidence>
<evidence type="ECO:0000313" key="10">
    <source>
        <dbReference type="EMBL" id="EKX54285.1"/>
    </source>
</evidence>
<keyword evidence="5" id="KW-0418">Kinase</keyword>
<evidence type="ECO:0000256" key="7">
    <source>
        <dbReference type="ARBA" id="ARBA00047899"/>
    </source>
</evidence>
<organism evidence="10">
    <name type="scientific">Guillardia theta (strain CCMP2712)</name>
    <name type="common">Cryptophyte</name>
    <dbReference type="NCBI Taxonomy" id="905079"/>
    <lineage>
        <taxon>Eukaryota</taxon>
        <taxon>Cryptophyceae</taxon>
        <taxon>Pyrenomonadales</taxon>
        <taxon>Geminigeraceae</taxon>
        <taxon>Guillardia</taxon>
    </lineage>
</organism>
<dbReference type="OrthoDB" id="6513151at2759"/>
<proteinExistence type="predicted"/>
<keyword evidence="6" id="KW-0067">ATP-binding</keyword>
<reference evidence="10 12" key="1">
    <citation type="journal article" date="2012" name="Nature">
        <title>Algal genomes reveal evolutionary mosaicism and the fate of nucleomorphs.</title>
        <authorList>
            <consortium name="DOE Joint Genome Institute"/>
            <person name="Curtis B.A."/>
            <person name="Tanifuji G."/>
            <person name="Burki F."/>
            <person name="Gruber A."/>
            <person name="Irimia M."/>
            <person name="Maruyama S."/>
            <person name="Arias M.C."/>
            <person name="Ball S.G."/>
            <person name="Gile G.H."/>
            <person name="Hirakawa Y."/>
            <person name="Hopkins J.F."/>
            <person name="Kuo A."/>
            <person name="Rensing S.A."/>
            <person name="Schmutz J."/>
            <person name="Symeonidi A."/>
            <person name="Elias M."/>
            <person name="Eveleigh R.J."/>
            <person name="Herman E.K."/>
            <person name="Klute M.J."/>
            <person name="Nakayama T."/>
            <person name="Obornik M."/>
            <person name="Reyes-Prieto A."/>
            <person name="Armbrust E.V."/>
            <person name="Aves S.J."/>
            <person name="Beiko R.G."/>
            <person name="Coutinho P."/>
            <person name="Dacks J.B."/>
            <person name="Durnford D.G."/>
            <person name="Fast N.M."/>
            <person name="Green B.R."/>
            <person name="Grisdale C.J."/>
            <person name="Hempel F."/>
            <person name="Henrissat B."/>
            <person name="Hoppner M.P."/>
            <person name="Ishida K."/>
            <person name="Kim E."/>
            <person name="Koreny L."/>
            <person name="Kroth P.G."/>
            <person name="Liu Y."/>
            <person name="Malik S.B."/>
            <person name="Maier U.G."/>
            <person name="McRose D."/>
            <person name="Mock T."/>
            <person name="Neilson J.A."/>
            <person name="Onodera N.T."/>
            <person name="Poole A.M."/>
            <person name="Pritham E.J."/>
            <person name="Richards T.A."/>
            <person name="Rocap G."/>
            <person name="Roy S.W."/>
            <person name="Sarai C."/>
            <person name="Schaack S."/>
            <person name="Shirato S."/>
            <person name="Slamovits C.H."/>
            <person name="Spencer D.F."/>
            <person name="Suzuki S."/>
            <person name="Worden A.Z."/>
            <person name="Zauner S."/>
            <person name="Barry K."/>
            <person name="Bell C."/>
            <person name="Bharti A.K."/>
            <person name="Crow J.A."/>
            <person name="Grimwood J."/>
            <person name="Kramer R."/>
            <person name="Lindquist E."/>
            <person name="Lucas S."/>
            <person name="Salamov A."/>
            <person name="McFadden G.I."/>
            <person name="Lane C.E."/>
            <person name="Keeling P.J."/>
            <person name="Gray M.W."/>
            <person name="Grigoriev I.V."/>
            <person name="Archibald J.M."/>
        </authorList>
    </citation>
    <scope>NUCLEOTIDE SEQUENCE</scope>
    <source>
        <strain evidence="10 12">CCMP2712</strain>
    </source>
</reference>
<dbReference type="PROSITE" id="PS50011">
    <property type="entry name" value="PROTEIN_KINASE_DOM"/>
    <property type="match status" value="1"/>
</dbReference>
<dbReference type="Pfam" id="PF00069">
    <property type="entry name" value="Pkinase"/>
    <property type="match status" value="1"/>
</dbReference>
<dbReference type="OMA" id="DRIMARS"/>
<keyword evidence="4" id="KW-0547">Nucleotide-binding</keyword>
<dbReference type="SUPFAM" id="SSF56112">
    <property type="entry name" value="Protein kinase-like (PK-like)"/>
    <property type="match status" value="1"/>
</dbReference>
<dbReference type="STRING" id="905079.L1K1I4"/>
<dbReference type="InterPro" id="IPR008271">
    <property type="entry name" value="Ser/Thr_kinase_AS"/>
</dbReference>
<dbReference type="PANTHER" id="PTHR44899:SF3">
    <property type="entry name" value="SERINE_THREONINE-PROTEIN KINASE NEK1"/>
    <property type="match status" value="1"/>
</dbReference>
<dbReference type="Gene3D" id="1.10.510.10">
    <property type="entry name" value="Transferase(Phosphotransferase) domain 1"/>
    <property type="match status" value="1"/>
</dbReference>
<dbReference type="PANTHER" id="PTHR44899">
    <property type="entry name" value="CAMK FAMILY PROTEIN KINASE"/>
    <property type="match status" value="1"/>
</dbReference>
<keyword evidence="2" id="KW-0723">Serine/threonine-protein kinase</keyword>
<dbReference type="InterPro" id="IPR011009">
    <property type="entry name" value="Kinase-like_dom_sf"/>
</dbReference>
<dbReference type="InterPro" id="IPR051131">
    <property type="entry name" value="NEK_Ser/Thr_kinase_NIMA"/>
</dbReference>
<dbReference type="RefSeq" id="XP_005841265.1">
    <property type="nucleotide sequence ID" value="XM_005841208.1"/>
</dbReference>
<evidence type="ECO:0000256" key="1">
    <source>
        <dbReference type="ARBA" id="ARBA00012513"/>
    </source>
</evidence>
<evidence type="ECO:0000256" key="5">
    <source>
        <dbReference type="ARBA" id="ARBA00022777"/>
    </source>
</evidence>
<dbReference type="AlphaFoldDB" id="L1K1I4"/>